<dbReference type="InterPro" id="IPR000421">
    <property type="entry name" value="FA58C"/>
</dbReference>
<proteinExistence type="predicted"/>
<keyword evidence="3" id="KW-1185">Reference proteome</keyword>
<sequence>FQGNTDQSTAVGHYLPSPVSARYVRFVVKAWHNHISMRVELYGCCAVALGMESGHILNSQITAFSTYGRDHEPWQARLNNKDGTGSWSPYNLNYNDQWLQVDLASEKTITKVATQGRPNDYTQWVTRYEIKYSLDKETWSFCSERGAIKVSTICKGNTDRNTVVSNYLSEPVRARYVRFVVKAWNDYISMRVELYGCDN</sequence>
<dbReference type="HOGENOM" id="CLU_030066_1_0_1"/>
<evidence type="ECO:0000313" key="3">
    <source>
        <dbReference type="Proteomes" id="UP000001593"/>
    </source>
</evidence>
<gene>
    <name evidence="2" type="ORF">NEMVEDRAFT_v1g145774</name>
</gene>
<dbReference type="PhylomeDB" id="A7T4N7"/>
<organism evidence="2 3">
    <name type="scientific">Nematostella vectensis</name>
    <name type="common">Starlet sea anemone</name>
    <dbReference type="NCBI Taxonomy" id="45351"/>
    <lineage>
        <taxon>Eukaryota</taxon>
        <taxon>Metazoa</taxon>
        <taxon>Cnidaria</taxon>
        <taxon>Anthozoa</taxon>
        <taxon>Hexacorallia</taxon>
        <taxon>Actiniaria</taxon>
        <taxon>Edwardsiidae</taxon>
        <taxon>Nematostella</taxon>
    </lineage>
</organism>
<accession>A7T4N7</accession>
<dbReference type="OMA" id="GAWCAYD"/>
<dbReference type="Proteomes" id="UP000001593">
    <property type="component" value="Unassembled WGS sequence"/>
</dbReference>
<dbReference type="AlphaFoldDB" id="A7T4N7"/>
<dbReference type="InterPro" id="IPR008979">
    <property type="entry name" value="Galactose-bd-like_sf"/>
</dbReference>
<evidence type="ECO:0000259" key="1">
    <source>
        <dbReference type="PROSITE" id="PS50022"/>
    </source>
</evidence>
<name>A7T4N7_NEMVE</name>
<dbReference type="CDD" id="cd00057">
    <property type="entry name" value="FA58C"/>
    <property type="match status" value="1"/>
</dbReference>
<dbReference type="SUPFAM" id="SSF49785">
    <property type="entry name" value="Galactose-binding domain-like"/>
    <property type="match status" value="2"/>
</dbReference>
<feature type="domain" description="F5/8 type C" evidence="1">
    <location>
        <begin position="1"/>
        <end position="43"/>
    </location>
</feature>
<dbReference type="Pfam" id="PF00754">
    <property type="entry name" value="F5_F8_type_C"/>
    <property type="match status" value="2"/>
</dbReference>
<dbReference type="FunFam" id="2.60.120.260:FF:000016">
    <property type="entry name" value="Contactin-associated protein-like 4 isoform 1"/>
    <property type="match status" value="1"/>
</dbReference>
<dbReference type="SMART" id="SM00231">
    <property type="entry name" value="FA58C"/>
    <property type="match status" value="1"/>
</dbReference>
<dbReference type="EMBL" id="DS470921">
    <property type="protein sequence ID" value="EDO29075.1"/>
    <property type="molecule type" value="Genomic_DNA"/>
</dbReference>
<reference evidence="2 3" key="1">
    <citation type="journal article" date="2007" name="Science">
        <title>Sea anemone genome reveals ancestral eumetazoan gene repertoire and genomic organization.</title>
        <authorList>
            <person name="Putnam N.H."/>
            <person name="Srivastava M."/>
            <person name="Hellsten U."/>
            <person name="Dirks B."/>
            <person name="Chapman J."/>
            <person name="Salamov A."/>
            <person name="Terry A."/>
            <person name="Shapiro H."/>
            <person name="Lindquist E."/>
            <person name="Kapitonov V.V."/>
            <person name="Jurka J."/>
            <person name="Genikhovich G."/>
            <person name="Grigoriev I.V."/>
            <person name="Lucas S.M."/>
            <person name="Steele R.E."/>
            <person name="Finnerty J.R."/>
            <person name="Technau U."/>
            <person name="Martindale M.Q."/>
            <person name="Rokhsar D.S."/>
        </authorList>
    </citation>
    <scope>NUCLEOTIDE SEQUENCE [LARGE SCALE GENOMIC DNA]</scope>
    <source>
        <strain evidence="3">CH2 X CH6</strain>
    </source>
</reference>
<protein>
    <recommendedName>
        <fullName evidence="1">F5/8 type C domain-containing protein</fullName>
    </recommendedName>
</protein>
<dbReference type="InParanoid" id="A7T4N7"/>
<evidence type="ECO:0000313" key="2">
    <source>
        <dbReference type="EMBL" id="EDO29075.1"/>
    </source>
</evidence>
<feature type="non-terminal residue" evidence="2">
    <location>
        <position position="1"/>
    </location>
</feature>
<dbReference type="Gene3D" id="2.60.120.260">
    <property type="entry name" value="Galactose-binding domain-like"/>
    <property type="match status" value="2"/>
</dbReference>
<dbReference type="PANTHER" id="PTHR24543">
    <property type="entry name" value="MULTICOPPER OXIDASE-RELATED"/>
    <property type="match status" value="1"/>
</dbReference>
<dbReference type="PROSITE" id="PS01285">
    <property type="entry name" value="FA58C_1"/>
    <property type="match status" value="1"/>
</dbReference>
<dbReference type="PANTHER" id="PTHR24543:SF291">
    <property type="entry name" value="SMOKE ALARM, ISOFORM D"/>
    <property type="match status" value="1"/>
</dbReference>
<feature type="domain" description="F5/8 type C" evidence="1">
    <location>
        <begin position="44"/>
        <end position="197"/>
    </location>
</feature>
<dbReference type="PROSITE" id="PS50022">
    <property type="entry name" value="FA58C_3"/>
    <property type="match status" value="2"/>
</dbReference>